<dbReference type="InterPro" id="IPR003594">
    <property type="entry name" value="HATPase_dom"/>
</dbReference>
<keyword evidence="3" id="KW-0808">Transferase</keyword>
<keyword evidence="3" id="KW-0418">Kinase</keyword>
<dbReference type="SUPFAM" id="SSF47384">
    <property type="entry name" value="Homodimeric domain of signal transducing histidine kinase"/>
    <property type="match status" value="1"/>
</dbReference>
<dbReference type="Pfam" id="PF02518">
    <property type="entry name" value="HATPase_c"/>
    <property type="match status" value="1"/>
</dbReference>
<organism evidence="3 4">
    <name type="scientific">Candidatus Microsaccharimonas sossegonensis</name>
    <dbReference type="NCBI Taxonomy" id="2506948"/>
    <lineage>
        <taxon>Bacteria</taxon>
        <taxon>Candidatus Saccharimonadota</taxon>
        <taxon>Candidatus Saccharimonadia</taxon>
        <taxon>Candidatus Saccharimonadales</taxon>
        <taxon>Candidatus Saccharimonadaceae</taxon>
        <taxon>Candidatus Microsaccharimonas</taxon>
    </lineage>
</organism>
<dbReference type="InterPro" id="IPR005467">
    <property type="entry name" value="His_kinase_dom"/>
</dbReference>
<sequence length="245" mass="27227">MRKSEGLSGDGRSGMAPREVSSLIAAAHELKSPLALVRQLALRLETGELSDQQHHLLQQITLTSERALRLTSDLTRSARLEDALFEVEPINPEQLCRDIANELTPLFEAHGRSLDVNHRTHPLLLVANRDLLRRIIMNFSDNALHYSQPGSAVHMQIQALKKAGTIRVGIRDFGPALSNDMWRVLQKKLKRSPQAVHARPQSSGLGLYIASQFAEAMHGTIGATRHRDGATFYVELQASRQLSLL</sequence>
<dbReference type="CDD" id="cd00082">
    <property type="entry name" value="HisKA"/>
    <property type="match status" value="1"/>
</dbReference>
<dbReference type="PROSITE" id="PS50109">
    <property type="entry name" value="HIS_KIN"/>
    <property type="match status" value="1"/>
</dbReference>
<dbReference type="PANTHER" id="PTHR43547:SF2">
    <property type="entry name" value="HYBRID SIGNAL TRANSDUCTION HISTIDINE KINASE C"/>
    <property type="match status" value="1"/>
</dbReference>
<dbReference type="InterPro" id="IPR036097">
    <property type="entry name" value="HisK_dim/P_sf"/>
</dbReference>
<dbReference type="AlphaFoldDB" id="A0A4Q0AHZ2"/>
<dbReference type="GO" id="GO:0000155">
    <property type="term" value="F:phosphorelay sensor kinase activity"/>
    <property type="evidence" value="ECO:0007669"/>
    <property type="project" value="InterPro"/>
</dbReference>
<evidence type="ECO:0000259" key="2">
    <source>
        <dbReference type="PROSITE" id="PS50109"/>
    </source>
</evidence>
<evidence type="ECO:0000256" key="1">
    <source>
        <dbReference type="ARBA" id="ARBA00022553"/>
    </source>
</evidence>
<dbReference type="InterPro" id="IPR003661">
    <property type="entry name" value="HisK_dim/P_dom"/>
</dbReference>
<dbReference type="InterPro" id="IPR036890">
    <property type="entry name" value="HATPase_C_sf"/>
</dbReference>
<name>A0A4Q0AHZ2_9BACT</name>
<keyword evidence="4" id="KW-1185">Reference proteome</keyword>
<dbReference type="Gene3D" id="1.10.287.130">
    <property type="match status" value="1"/>
</dbReference>
<dbReference type="SMART" id="SM00388">
    <property type="entry name" value="HisKA"/>
    <property type="match status" value="1"/>
</dbReference>
<keyword evidence="1" id="KW-0597">Phosphoprotein</keyword>
<evidence type="ECO:0000313" key="4">
    <source>
        <dbReference type="Proteomes" id="UP000289257"/>
    </source>
</evidence>
<comment type="caution">
    <text evidence="3">The sequence shown here is derived from an EMBL/GenBank/DDBJ whole genome shotgun (WGS) entry which is preliminary data.</text>
</comment>
<gene>
    <name evidence="3" type="ORF">EOT05_02510</name>
</gene>
<evidence type="ECO:0000313" key="3">
    <source>
        <dbReference type="EMBL" id="RWZ78599.1"/>
    </source>
</evidence>
<accession>A0A4Q0AHZ2</accession>
<dbReference type="SMART" id="SM00387">
    <property type="entry name" value="HATPase_c"/>
    <property type="match status" value="1"/>
</dbReference>
<dbReference type="EMBL" id="SCKX01000001">
    <property type="protein sequence ID" value="RWZ78599.1"/>
    <property type="molecule type" value="Genomic_DNA"/>
</dbReference>
<proteinExistence type="predicted"/>
<dbReference type="Gene3D" id="3.30.565.10">
    <property type="entry name" value="Histidine kinase-like ATPase, C-terminal domain"/>
    <property type="match status" value="1"/>
</dbReference>
<dbReference type="PANTHER" id="PTHR43547">
    <property type="entry name" value="TWO-COMPONENT HISTIDINE KINASE"/>
    <property type="match status" value="1"/>
</dbReference>
<dbReference type="Proteomes" id="UP000289257">
    <property type="component" value="Unassembled WGS sequence"/>
</dbReference>
<dbReference type="SUPFAM" id="SSF55874">
    <property type="entry name" value="ATPase domain of HSP90 chaperone/DNA topoisomerase II/histidine kinase"/>
    <property type="match status" value="1"/>
</dbReference>
<feature type="domain" description="Histidine kinase" evidence="2">
    <location>
        <begin position="25"/>
        <end position="240"/>
    </location>
</feature>
<reference evidence="3" key="1">
    <citation type="submission" date="2019-01" db="EMBL/GenBank/DDBJ databases">
        <title>Genomic signatures and co-occurrence patterns of the ultra-small Saccharimodia (Patescibacteria phylum) suggest a symbiotic lifestyle.</title>
        <authorList>
            <person name="Lemos L."/>
            <person name="Medeiros J."/>
            <person name="Andreote F."/>
            <person name="Fernandes G."/>
            <person name="Varani A."/>
            <person name="Oliveira G."/>
            <person name="Pylro V."/>
        </authorList>
    </citation>
    <scope>NUCLEOTIDE SEQUENCE [LARGE SCALE GENOMIC DNA]</scope>
    <source>
        <strain evidence="3">AMD02</strain>
    </source>
</reference>
<protein>
    <submittedName>
        <fullName evidence="3">HAMP domain-containing histidine kinase</fullName>
    </submittedName>
</protein>